<reference evidence="2 3" key="1">
    <citation type="submission" date="2019-07" db="EMBL/GenBank/DDBJ databases">
        <title>Whole genome shotgun sequence of Actinotalea fermentans NBRC 105374.</title>
        <authorList>
            <person name="Hosoyama A."/>
            <person name="Uohara A."/>
            <person name="Ohji S."/>
            <person name="Ichikawa N."/>
        </authorList>
    </citation>
    <scope>NUCLEOTIDE SEQUENCE [LARGE SCALE GENOMIC DNA]</scope>
    <source>
        <strain evidence="2 3">NBRC 105374</strain>
    </source>
</reference>
<name>A0A511Z1K3_9CELL</name>
<accession>A0A511Z1K3</accession>
<evidence type="ECO:0008006" key="4">
    <source>
        <dbReference type="Google" id="ProtNLM"/>
    </source>
</evidence>
<feature type="compositionally biased region" description="Basic residues" evidence="1">
    <location>
        <begin position="1"/>
        <end position="14"/>
    </location>
</feature>
<dbReference type="AlphaFoldDB" id="A0A511Z1K3"/>
<comment type="caution">
    <text evidence="2">The sequence shown here is derived from an EMBL/GenBank/DDBJ whole genome shotgun (WGS) entry which is preliminary data.</text>
</comment>
<dbReference type="Proteomes" id="UP000321484">
    <property type="component" value="Unassembled WGS sequence"/>
</dbReference>
<protein>
    <recommendedName>
        <fullName evidence="4">PRC-barrel domain-containing protein</fullName>
    </recommendedName>
</protein>
<evidence type="ECO:0000313" key="2">
    <source>
        <dbReference type="EMBL" id="GEN81329.1"/>
    </source>
</evidence>
<organism evidence="2 3">
    <name type="scientific">Actinotalea fermentans</name>
    <dbReference type="NCBI Taxonomy" id="43671"/>
    <lineage>
        <taxon>Bacteria</taxon>
        <taxon>Bacillati</taxon>
        <taxon>Actinomycetota</taxon>
        <taxon>Actinomycetes</taxon>
        <taxon>Micrococcales</taxon>
        <taxon>Cellulomonadaceae</taxon>
        <taxon>Actinotalea</taxon>
    </lineage>
</organism>
<keyword evidence="3" id="KW-1185">Reference proteome</keyword>
<feature type="region of interest" description="Disordered" evidence="1">
    <location>
        <begin position="1"/>
        <end position="23"/>
    </location>
</feature>
<dbReference type="EMBL" id="BJYK01000011">
    <property type="protein sequence ID" value="GEN81329.1"/>
    <property type="molecule type" value="Genomic_DNA"/>
</dbReference>
<sequence>MNAARRRERARRRPAAPYPLDEPSTGRLLDARLHLLDRQVLDVDGTPVTVVDDVELTDPGPDDGAPRVVALLSGSVLNTRLLGGHQPGARWYRIPWSAVRRVGVTLELEVRGEELDVTWTERWLRDHLIARIPGGRHDPR</sequence>
<proteinExistence type="predicted"/>
<evidence type="ECO:0000256" key="1">
    <source>
        <dbReference type="SAM" id="MobiDB-lite"/>
    </source>
</evidence>
<evidence type="ECO:0000313" key="3">
    <source>
        <dbReference type="Proteomes" id="UP000321484"/>
    </source>
</evidence>
<dbReference type="RefSeq" id="WP_261765663.1">
    <property type="nucleotide sequence ID" value="NZ_BJYK01000011.1"/>
</dbReference>
<gene>
    <name evidence="2" type="ORF">AFE02nite_30630</name>
</gene>